<protein>
    <submittedName>
        <fullName evidence="2 3">Helix-turn-helix domain-containing protein</fullName>
    </submittedName>
</protein>
<organism evidence="3 4">
    <name type="scientific">Bittarella massiliensis</name>
    <name type="common">ex Durand et al. 2017</name>
    <dbReference type="NCBI Taxonomy" id="1720313"/>
    <lineage>
        <taxon>Bacteria</taxon>
        <taxon>Bacillati</taxon>
        <taxon>Bacillota</taxon>
        <taxon>Clostridia</taxon>
        <taxon>Eubacteriales</taxon>
        <taxon>Oscillospiraceae</taxon>
        <taxon>Bittarella (ex Durand et al. 2017)</taxon>
    </lineage>
</organism>
<dbReference type="EMBL" id="FQVY01000001">
    <property type="protein sequence ID" value="SHF65134.1"/>
    <property type="molecule type" value="Genomic_DNA"/>
</dbReference>
<evidence type="ECO:0000313" key="2">
    <source>
        <dbReference type="EMBL" id="MZL68559.1"/>
    </source>
</evidence>
<keyword evidence="5" id="KW-1185">Reference proteome</keyword>
<reference evidence="2 5" key="3">
    <citation type="journal article" date="2019" name="Nat. Med.">
        <title>A library of human gut bacterial isolates paired with longitudinal multiomics data enables mechanistic microbiome research.</title>
        <authorList>
            <person name="Poyet M."/>
            <person name="Groussin M."/>
            <person name="Gibbons S.M."/>
            <person name="Avila-Pacheco J."/>
            <person name="Jiang X."/>
            <person name="Kearney S.M."/>
            <person name="Perrotta A.R."/>
            <person name="Berdy B."/>
            <person name="Zhao S."/>
            <person name="Lieberman T.D."/>
            <person name="Swanson P.K."/>
            <person name="Smith M."/>
            <person name="Roesemann S."/>
            <person name="Alexander J.E."/>
            <person name="Rich S.A."/>
            <person name="Livny J."/>
            <person name="Vlamakis H."/>
            <person name="Clish C."/>
            <person name="Bullock K."/>
            <person name="Deik A."/>
            <person name="Scott J."/>
            <person name="Pierce K.A."/>
            <person name="Xavier R.J."/>
            <person name="Alm E.J."/>
        </authorList>
    </citation>
    <scope>NUCLEOTIDE SEQUENCE [LARGE SCALE GENOMIC DNA]</scope>
    <source>
        <strain evidence="2 5">BIOML-A2</strain>
    </source>
</reference>
<dbReference type="InterPro" id="IPR036388">
    <property type="entry name" value="WH-like_DNA-bd_sf"/>
</dbReference>
<reference evidence="3" key="2">
    <citation type="submission" date="2016-11" db="EMBL/GenBank/DDBJ databases">
        <authorList>
            <person name="Varghese N."/>
            <person name="Submissions S."/>
        </authorList>
    </citation>
    <scope>NUCLEOTIDE SEQUENCE</scope>
    <source>
        <strain evidence="3">DSM 4029</strain>
    </source>
</reference>
<evidence type="ECO:0000259" key="1">
    <source>
        <dbReference type="Pfam" id="PF09339"/>
    </source>
</evidence>
<dbReference type="SUPFAM" id="SSF46785">
    <property type="entry name" value="Winged helix' DNA-binding domain"/>
    <property type="match status" value="1"/>
</dbReference>
<evidence type="ECO:0000313" key="4">
    <source>
        <dbReference type="Proteomes" id="UP000184089"/>
    </source>
</evidence>
<dbReference type="Proteomes" id="UP000474718">
    <property type="component" value="Unassembled WGS sequence"/>
</dbReference>
<dbReference type="Proteomes" id="UP000184089">
    <property type="component" value="Unassembled WGS sequence"/>
</dbReference>
<comment type="caution">
    <text evidence="3">The sequence shown here is derived from an EMBL/GenBank/DDBJ whole genome shotgun (WGS) entry which is preliminary data.</text>
</comment>
<reference evidence="4" key="1">
    <citation type="submission" date="2016-11" db="EMBL/GenBank/DDBJ databases">
        <authorList>
            <person name="Jaros S."/>
            <person name="Januszkiewicz K."/>
            <person name="Wedrychowicz H."/>
        </authorList>
    </citation>
    <scope>NUCLEOTIDE SEQUENCE [LARGE SCALE GENOMIC DNA]</scope>
    <source>
        <strain evidence="4">DSM 4029</strain>
    </source>
</reference>
<dbReference type="Gene3D" id="1.10.10.10">
    <property type="entry name" value="Winged helix-like DNA-binding domain superfamily/Winged helix DNA-binding domain"/>
    <property type="match status" value="1"/>
</dbReference>
<evidence type="ECO:0000313" key="3">
    <source>
        <dbReference type="EMBL" id="SHF65134.1"/>
    </source>
</evidence>
<name>A0AAQ1MBE5_9FIRM</name>
<evidence type="ECO:0000313" key="5">
    <source>
        <dbReference type="Proteomes" id="UP000474718"/>
    </source>
</evidence>
<feature type="domain" description="HTH iclR-type" evidence="1">
    <location>
        <begin position="27"/>
        <end position="64"/>
    </location>
</feature>
<dbReference type="GO" id="GO:0006355">
    <property type="term" value="P:regulation of DNA-templated transcription"/>
    <property type="evidence" value="ECO:0007669"/>
    <property type="project" value="InterPro"/>
</dbReference>
<dbReference type="RefSeq" id="WP_021659395.1">
    <property type="nucleotide sequence ID" value="NZ_FQVY01000001.1"/>
</dbReference>
<dbReference type="EMBL" id="WWVX01000001">
    <property type="protein sequence ID" value="MZL68559.1"/>
    <property type="molecule type" value="Genomic_DNA"/>
</dbReference>
<dbReference type="GO" id="GO:0003677">
    <property type="term" value="F:DNA binding"/>
    <property type="evidence" value="ECO:0007669"/>
    <property type="project" value="InterPro"/>
</dbReference>
<accession>A0AAQ1MBE5</accession>
<gene>
    <name evidence="2" type="ORF">GT747_02055</name>
    <name evidence="3" type="ORF">SAMN05444424_0204</name>
</gene>
<sequence>MAARTRTKGRHGAQPTAAGLCYPLILKADGQQRSADLARRLGVTQASVDRMLQALAADDLVAQREGRPCLPPAGEQAAQALAARCRQVRECLCRLPDLPPRAVEDGALAALALELNGR</sequence>
<proteinExistence type="predicted"/>
<dbReference type="InterPro" id="IPR036390">
    <property type="entry name" value="WH_DNA-bd_sf"/>
</dbReference>
<dbReference type="AlphaFoldDB" id="A0AAQ1MBE5"/>
<dbReference type="InterPro" id="IPR005471">
    <property type="entry name" value="Tscrpt_reg_IclR_N"/>
</dbReference>
<dbReference type="Pfam" id="PF09339">
    <property type="entry name" value="HTH_IclR"/>
    <property type="match status" value="1"/>
</dbReference>